<comment type="caution">
    <text evidence="5">The sequence shown here is derived from an EMBL/GenBank/DDBJ whole genome shotgun (WGS) entry which is preliminary data.</text>
</comment>
<dbReference type="InterPro" id="IPR001223">
    <property type="entry name" value="Glyco_hydro18_cat"/>
</dbReference>
<organism evidence="5 6">
    <name type="scientific">Effusibacillus consociatus</name>
    <dbReference type="NCBI Taxonomy" id="1117041"/>
    <lineage>
        <taxon>Bacteria</taxon>
        <taxon>Bacillati</taxon>
        <taxon>Bacillota</taxon>
        <taxon>Bacilli</taxon>
        <taxon>Bacillales</taxon>
        <taxon>Alicyclobacillaceae</taxon>
        <taxon>Effusibacillus</taxon>
    </lineage>
</organism>
<dbReference type="SMART" id="SM00257">
    <property type="entry name" value="LysM"/>
    <property type="match status" value="2"/>
</dbReference>
<dbReference type="Gene3D" id="3.10.50.10">
    <property type="match status" value="1"/>
</dbReference>
<dbReference type="Proteomes" id="UP001596002">
    <property type="component" value="Unassembled WGS sequence"/>
</dbReference>
<dbReference type="CDD" id="cd00118">
    <property type="entry name" value="LysM"/>
    <property type="match status" value="2"/>
</dbReference>
<evidence type="ECO:0000313" key="6">
    <source>
        <dbReference type="Proteomes" id="UP001596002"/>
    </source>
</evidence>
<dbReference type="InterPro" id="IPR018392">
    <property type="entry name" value="LysM"/>
</dbReference>
<proteinExistence type="predicted"/>
<dbReference type="InterPro" id="IPR041704">
    <property type="entry name" value="CFLE_GH18"/>
</dbReference>
<dbReference type="PANTHER" id="PTHR46066:SF2">
    <property type="entry name" value="CHITINASE DOMAIN-CONTAINING PROTEIN 1"/>
    <property type="match status" value="1"/>
</dbReference>
<dbReference type="Gene3D" id="3.20.20.80">
    <property type="entry name" value="Glycosidases"/>
    <property type="match status" value="1"/>
</dbReference>
<feature type="domain" description="LysM" evidence="3">
    <location>
        <begin position="2"/>
        <end position="46"/>
    </location>
</feature>
<keyword evidence="1" id="KW-0378">Hydrolase</keyword>
<evidence type="ECO:0000259" key="3">
    <source>
        <dbReference type="PROSITE" id="PS51782"/>
    </source>
</evidence>
<dbReference type="InterPro" id="IPR029070">
    <property type="entry name" value="Chitinase_insertion_sf"/>
</dbReference>
<protein>
    <submittedName>
        <fullName evidence="5">LysM peptidoglycan-binding domain-containing protein</fullName>
    </submittedName>
</protein>
<feature type="domain" description="GH18" evidence="4">
    <location>
        <begin position="103"/>
        <end position="427"/>
    </location>
</feature>
<dbReference type="InterPro" id="IPR011583">
    <property type="entry name" value="Chitinase_II/V-like_cat"/>
</dbReference>
<dbReference type="RefSeq" id="WP_380023758.1">
    <property type="nucleotide sequence ID" value="NZ_JBHSHC010000011.1"/>
</dbReference>
<dbReference type="SUPFAM" id="SSF54106">
    <property type="entry name" value="LysM domain"/>
    <property type="match status" value="2"/>
</dbReference>
<dbReference type="PROSITE" id="PS51782">
    <property type="entry name" value="LYSM"/>
    <property type="match status" value="2"/>
</dbReference>
<evidence type="ECO:0000313" key="5">
    <source>
        <dbReference type="EMBL" id="MFC4766077.1"/>
    </source>
</evidence>
<dbReference type="InterPro" id="IPR036779">
    <property type="entry name" value="LysM_dom_sf"/>
</dbReference>
<dbReference type="Gene3D" id="3.10.350.10">
    <property type="entry name" value="LysM domain"/>
    <property type="match status" value="2"/>
</dbReference>
<reference evidence="6" key="1">
    <citation type="journal article" date="2019" name="Int. J. Syst. Evol. Microbiol.">
        <title>The Global Catalogue of Microorganisms (GCM) 10K type strain sequencing project: providing services to taxonomists for standard genome sequencing and annotation.</title>
        <authorList>
            <consortium name="The Broad Institute Genomics Platform"/>
            <consortium name="The Broad Institute Genome Sequencing Center for Infectious Disease"/>
            <person name="Wu L."/>
            <person name="Ma J."/>
        </authorList>
    </citation>
    <scope>NUCLEOTIDE SEQUENCE [LARGE SCALE GENOMIC DNA]</scope>
    <source>
        <strain evidence="6">WYCCWR 12678</strain>
    </source>
</reference>
<dbReference type="Pfam" id="PF01476">
    <property type="entry name" value="LysM"/>
    <property type="match status" value="2"/>
</dbReference>
<dbReference type="SMART" id="SM00636">
    <property type="entry name" value="Glyco_18"/>
    <property type="match status" value="1"/>
</dbReference>
<dbReference type="PANTHER" id="PTHR46066">
    <property type="entry name" value="CHITINASE DOMAIN-CONTAINING PROTEIN 1 FAMILY MEMBER"/>
    <property type="match status" value="1"/>
</dbReference>
<accession>A0ABV9Q097</accession>
<sequence length="427" mass="48536">MQIHVVQRGETLWLISRRYNVTICPIVQANELPNPDQLVVGQALVIPIRDQMHVVKPCENLWMIARRYGTTVESIVRANRIVNPSLIYAGQVLRIPKPPQPTVEVNGYLTQTGTTGQQIVRKVGDRLTYLSLFTYGIRSDGTLIPINDTAVLETAKEERVAPLLVIANFIGRKFSSELAHTLLTSTDIQDKLIGNILDTMKSKGYRGLNIDFEYVLPEDRERYNQFLRRVVSRLRPEGYSVSTALAPKVKAEQIGLLYEAHNYPAHGEIVDFTVIMTYEYGWAGGPPLAIAPINEVRRALDYAVSAIPRSKILMGVPLYGRDWTLPFVKGGPYAPTIRPQEAILRAVKYGADIQYHSLYQSPFFRYTDEQGREHEVWFEDARSIEAKFDTVDEYGLRGVSYWEISSPFPQNWLVLEDHYQTRKIPGP</sequence>
<dbReference type="SUPFAM" id="SSF51445">
    <property type="entry name" value="(Trans)glycosidases"/>
    <property type="match status" value="1"/>
</dbReference>
<gene>
    <name evidence="5" type="ORF">ACFO8Q_01490</name>
</gene>
<keyword evidence="2" id="KW-0326">Glycosidase</keyword>
<dbReference type="InterPro" id="IPR017853">
    <property type="entry name" value="GH"/>
</dbReference>
<feature type="domain" description="LysM" evidence="3">
    <location>
        <begin position="51"/>
        <end position="95"/>
    </location>
</feature>
<dbReference type="EMBL" id="JBHSHC010000011">
    <property type="protein sequence ID" value="MFC4766077.1"/>
    <property type="molecule type" value="Genomic_DNA"/>
</dbReference>
<name>A0ABV9Q097_9BACL</name>
<dbReference type="Pfam" id="PF00704">
    <property type="entry name" value="Glyco_hydro_18"/>
    <property type="match status" value="1"/>
</dbReference>
<evidence type="ECO:0000256" key="2">
    <source>
        <dbReference type="ARBA" id="ARBA00023295"/>
    </source>
</evidence>
<evidence type="ECO:0000256" key="1">
    <source>
        <dbReference type="ARBA" id="ARBA00022801"/>
    </source>
</evidence>
<evidence type="ECO:0000259" key="4">
    <source>
        <dbReference type="PROSITE" id="PS51910"/>
    </source>
</evidence>
<keyword evidence="6" id="KW-1185">Reference proteome</keyword>
<dbReference type="PROSITE" id="PS51910">
    <property type="entry name" value="GH18_2"/>
    <property type="match status" value="1"/>
</dbReference>
<dbReference type="CDD" id="cd02874">
    <property type="entry name" value="GH18_CFLE_spore_hydrolase"/>
    <property type="match status" value="1"/>
</dbReference>